<dbReference type="AlphaFoldDB" id="Q67UM5"/>
<accession>Q67UM5</accession>
<evidence type="ECO:0000313" key="2">
    <source>
        <dbReference type="EMBL" id="BAD38144.1"/>
    </source>
</evidence>
<dbReference type="EMBL" id="AP007253">
    <property type="protein sequence ID" value="BAD46713.1"/>
    <property type="molecule type" value="Genomic_DNA"/>
</dbReference>
<feature type="region of interest" description="Disordered" evidence="1">
    <location>
        <begin position="118"/>
        <end position="150"/>
    </location>
</feature>
<sequence>MMQQEVDDRGRRSQRHGSSTTRSLHHPQVGALSLISCATHTRSSKLLATTSQRSDKGLWEEVNRPRTKVIAARELEETLAAPSPSRCSLPYLLRHVREELKASSNHLLAARRGALGGRRWRGGAEEGSPPEVVKEAQREETTGGKESYLSKDSGDIEVWAEQAKALGGNRSSARHLAKECCACAAPMHLATRPPSTPLATVASTSPIGSQASTTTPFSLHLPRFREPEEFLDGGEEGEGGDLGGNGKGRGEGGPCHNTLGGGKCHRCVVRGELIEVALGLKADD</sequence>
<organism evidence="2 4">
    <name type="scientific">Oryza sativa subsp. japonica</name>
    <name type="common">Rice</name>
    <dbReference type="NCBI Taxonomy" id="39947"/>
    <lineage>
        <taxon>Eukaryota</taxon>
        <taxon>Viridiplantae</taxon>
        <taxon>Streptophyta</taxon>
        <taxon>Embryophyta</taxon>
        <taxon>Tracheophyta</taxon>
        <taxon>Spermatophyta</taxon>
        <taxon>Magnoliopsida</taxon>
        <taxon>Liliopsida</taxon>
        <taxon>Poales</taxon>
        <taxon>Poaceae</taxon>
        <taxon>BOP clade</taxon>
        <taxon>Oryzoideae</taxon>
        <taxon>Oryzeae</taxon>
        <taxon>Oryzinae</taxon>
        <taxon>Oryza</taxon>
        <taxon>Oryza sativa</taxon>
    </lineage>
</organism>
<feature type="compositionally biased region" description="Acidic residues" evidence="1">
    <location>
        <begin position="229"/>
        <end position="239"/>
    </location>
</feature>
<reference evidence="2" key="1">
    <citation type="submission" date="2002-07" db="EMBL/GenBank/DDBJ databases">
        <title>Oryza sativa nipponbare(GA3) genomic DNA, chromosome 2, BAC clone:OSJNBb0071O21.</title>
        <authorList>
            <person name="Sasaki T."/>
            <person name="Matsumoto T."/>
            <person name="Katayose Y."/>
        </authorList>
    </citation>
    <scope>NUCLEOTIDE SEQUENCE</scope>
</reference>
<reference evidence="4" key="4">
    <citation type="journal article" date="2008" name="Nucleic Acids Res.">
        <title>The rice annotation project database (RAP-DB): 2008 update.</title>
        <authorList>
            <consortium name="The rice annotation project (RAP)"/>
        </authorList>
    </citation>
    <scope>GENOME REANNOTATION</scope>
    <source>
        <strain evidence="4">cv. Nipponbare</strain>
    </source>
</reference>
<evidence type="ECO:0000313" key="4">
    <source>
        <dbReference type="Proteomes" id="UP000000763"/>
    </source>
</evidence>
<feature type="compositionally biased region" description="Gly residues" evidence="1">
    <location>
        <begin position="240"/>
        <end position="253"/>
    </location>
</feature>
<feature type="compositionally biased region" description="Basic and acidic residues" evidence="1">
    <location>
        <begin position="132"/>
        <end position="150"/>
    </location>
</feature>
<feature type="region of interest" description="Disordered" evidence="1">
    <location>
        <begin position="195"/>
        <end position="255"/>
    </location>
</feature>
<reference evidence="4" key="3">
    <citation type="journal article" date="2005" name="Nature">
        <title>The map-based sequence of the rice genome.</title>
        <authorList>
            <consortium name="International rice genome sequencing project (IRGSP)"/>
            <person name="Matsumoto T."/>
            <person name="Wu J."/>
            <person name="Kanamori H."/>
            <person name="Katayose Y."/>
            <person name="Fujisawa M."/>
            <person name="Namiki N."/>
            <person name="Mizuno H."/>
            <person name="Yamamoto K."/>
            <person name="Antonio B.A."/>
            <person name="Baba T."/>
            <person name="Sakata K."/>
            <person name="Nagamura Y."/>
            <person name="Aoki H."/>
            <person name="Arikawa K."/>
            <person name="Arita K."/>
            <person name="Bito T."/>
            <person name="Chiden Y."/>
            <person name="Fujitsuka N."/>
            <person name="Fukunaka R."/>
            <person name="Hamada M."/>
            <person name="Harada C."/>
            <person name="Hayashi A."/>
            <person name="Hijishita S."/>
            <person name="Honda M."/>
            <person name="Hosokawa S."/>
            <person name="Ichikawa Y."/>
            <person name="Idonuma A."/>
            <person name="Iijima M."/>
            <person name="Ikeda M."/>
            <person name="Ikeno M."/>
            <person name="Ito K."/>
            <person name="Ito S."/>
            <person name="Ito T."/>
            <person name="Ito Y."/>
            <person name="Ito Y."/>
            <person name="Iwabuchi A."/>
            <person name="Kamiya K."/>
            <person name="Karasawa W."/>
            <person name="Kurita K."/>
            <person name="Katagiri S."/>
            <person name="Kikuta A."/>
            <person name="Kobayashi H."/>
            <person name="Kobayashi N."/>
            <person name="Machita K."/>
            <person name="Maehara T."/>
            <person name="Masukawa M."/>
            <person name="Mizubayashi T."/>
            <person name="Mukai Y."/>
            <person name="Nagasaki H."/>
            <person name="Nagata Y."/>
            <person name="Naito S."/>
            <person name="Nakashima M."/>
            <person name="Nakama Y."/>
            <person name="Nakamichi Y."/>
            <person name="Nakamura M."/>
            <person name="Meguro A."/>
            <person name="Negishi M."/>
            <person name="Ohta I."/>
            <person name="Ohta T."/>
            <person name="Okamoto M."/>
            <person name="Ono N."/>
            <person name="Saji S."/>
            <person name="Sakaguchi M."/>
            <person name="Sakai K."/>
            <person name="Shibata M."/>
            <person name="Shimokawa T."/>
            <person name="Song J."/>
            <person name="Takazaki Y."/>
            <person name="Terasawa K."/>
            <person name="Tsugane M."/>
            <person name="Tsuji K."/>
            <person name="Ueda S."/>
            <person name="Waki K."/>
            <person name="Yamagata H."/>
            <person name="Yamamoto M."/>
            <person name="Yamamoto S."/>
            <person name="Yamane H."/>
            <person name="Yoshiki S."/>
            <person name="Yoshihara R."/>
            <person name="Yukawa K."/>
            <person name="Zhong H."/>
            <person name="Yano M."/>
            <person name="Yuan Q."/>
            <person name="Ouyang S."/>
            <person name="Liu J."/>
            <person name="Jones K.M."/>
            <person name="Gansberger K."/>
            <person name="Moffat K."/>
            <person name="Hill J."/>
            <person name="Bera J."/>
            <person name="Fadrosh D."/>
            <person name="Jin S."/>
            <person name="Johri S."/>
            <person name="Kim M."/>
            <person name="Overton L."/>
            <person name="Reardon M."/>
            <person name="Tsitrin T."/>
            <person name="Vuong H."/>
            <person name="Weaver B."/>
            <person name="Ciecko A."/>
            <person name="Tallon L."/>
            <person name="Jackson J."/>
            <person name="Pai G."/>
            <person name="Aken S.V."/>
            <person name="Utterback T."/>
            <person name="Reidmuller S."/>
            <person name="Feldblyum T."/>
            <person name="Hsiao J."/>
            <person name="Zismann V."/>
            <person name="Iobst S."/>
            <person name="de Vazeille A.R."/>
            <person name="Buell C.R."/>
            <person name="Ying K."/>
            <person name="Li Y."/>
            <person name="Lu T."/>
            <person name="Huang Y."/>
            <person name="Zhao Q."/>
            <person name="Feng Q."/>
            <person name="Zhang L."/>
            <person name="Zhu J."/>
            <person name="Weng Q."/>
            <person name="Mu J."/>
            <person name="Lu Y."/>
            <person name="Fan D."/>
            <person name="Liu Y."/>
            <person name="Guan J."/>
            <person name="Zhang Y."/>
            <person name="Yu S."/>
            <person name="Liu X."/>
            <person name="Zhang Y."/>
            <person name="Hong G."/>
            <person name="Han B."/>
            <person name="Choisne N."/>
            <person name="Demange N."/>
            <person name="Orjeda G."/>
            <person name="Samain S."/>
            <person name="Cattolico L."/>
            <person name="Pelletier E."/>
            <person name="Couloux A."/>
            <person name="Segurens B."/>
            <person name="Wincker P."/>
            <person name="D'Hont A."/>
            <person name="Scarpelli C."/>
            <person name="Weissenbach J."/>
            <person name="Salanoubat M."/>
            <person name="Quetier F."/>
            <person name="Yu Y."/>
            <person name="Kim H.R."/>
            <person name="Rambo T."/>
            <person name="Currie J."/>
            <person name="Collura K."/>
            <person name="Luo M."/>
            <person name="Yang T."/>
            <person name="Ammiraju J.S.S."/>
            <person name="Engler F."/>
            <person name="Soderlund C."/>
            <person name="Wing R.A."/>
            <person name="Palmer L.E."/>
            <person name="de la Bastide M."/>
            <person name="Spiegel L."/>
            <person name="Nascimento L."/>
            <person name="Zutavern T."/>
            <person name="O'Shaughnessy A."/>
            <person name="Dike S."/>
            <person name="Dedhia N."/>
            <person name="Preston R."/>
            <person name="Balija V."/>
            <person name="McCombie W.R."/>
            <person name="Chow T."/>
            <person name="Chen H."/>
            <person name="Chung M."/>
            <person name="Chen C."/>
            <person name="Shaw J."/>
            <person name="Wu H."/>
            <person name="Hsiao K."/>
            <person name="Chao Y."/>
            <person name="Chu M."/>
            <person name="Cheng C."/>
            <person name="Hour A."/>
            <person name="Lee P."/>
            <person name="Lin S."/>
            <person name="Lin Y."/>
            <person name="Liou J."/>
            <person name="Liu S."/>
            <person name="Hsing Y."/>
            <person name="Raghuvanshi S."/>
            <person name="Mohanty A."/>
            <person name="Bharti A.K."/>
            <person name="Gaur A."/>
            <person name="Gupta V."/>
            <person name="Kumar D."/>
            <person name="Ravi V."/>
            <person name="Vij S."/>
            <person name="Kapur A."/>
            <person name="Khurana P."/>
            <person name="Khurana P."/>
            <person name="Khurana J.P."/>
            <person name="Tyagi A.K."/>
            <person name="Gaikwad K."/>
            <person name="Singh A."/>
            <person name="Dalal V."/>
            <person name="Srivastava S."/>
            <person name="Dixit A."/>
            <person name="Pal A.K."/>
            <person name="Ghazi I.A."/>
            <person name="Yadav M."/>
            <person name="Pandit A."/>
            <person name="Bhargava A."/>
            <person name="Sureshbabu K."/>
            <person name="Batra K."/>
            <person name="Sharma T.R."/>
            <person name="Mohapatra T."/>
            <person name="Singh N.K."/>
            <person name="Messing J."/>
            <person name="Nelson A.B."/>
            <person name="Fuks G."/>
            <person name="Kavchok S."/>
            <person name="Keizer G."/>
            <person name="Linton E."/>
            <person name="Llaca V."/>
            <person name="Song R."/>
            <person name="Tanyolac B."/>
            <person name="Young S."/>
            <person name="Ho-Il K."/>
            <person name="Hahn J.H."/>
            <person name="Sangsakoo G."/>
            <person name="Vanavichit A."/>
            <person name="de Mattos Luiz.A.T."/>
            <person name="Zimmer P.D."/>
            <person name="Malone G."/>
            <person name="Dellagostin O."/>
            <person name="de Oliveira A.C."/>
            <person name="Bevan M."/>
            <person name="Bancroft I."/>
            <person name="Minx P."/>
            <person name="Cordum H."/>
            <person name="Wilson R."/>
            <person name="Cheng Z."/>
            <person name="Jin W."/>
            <person name="Jiang J."/>
            <person name="Leong S.A."/>
            <person name="Iwama H."/>
            <person name="Gojobori T."/>
            <person name="Itoh T."/>
            <person name="Niimura Y."/>
            <person name="Fujii Y."/>
            <person name="Habara T."/>
            <person name="Sakai H."/>
            <person name="Sato Y."/>
            <person name="Wilson G."/>
            <person name="Kumar K."/>
            <person name="McCouch S."/>
            <person name="Juretic N."/>
            <person name="Hoen D."/>
            <person name="Wright S."/>
            <person name="Bruskiewich R."/>
            <person name="Bureau T."/>
            <person name="Miyao A."/>
            <person name="Hirochika H."/>
            <person name="Nishikawa T."/>
            <person name="Kadowaki K."/>
            <person name="Sugiura M."/>
            <person name="Burr B."/>
            <person name="Sasaki T."/>
        </authorList>
    </citation>
    <scope>NUCLEOTIDE SEQUENCE [LARGE SCALE GENOMIC DNA]</scope>
    <source>
        <strain evidence="4">cv. Nipponbare</strain>
    </source>
</reference>
<name>Q67UM5_ORYSJ</name>
<gene>
    <name evidence="3" type="ORF">OSJNBa0004O05.1</name>
    <name evidence="2" type="ORF">OSJNBb0071O21.26</name>
</gene>
<dbReference type="EMBL" id="AP005497">
    <property type="protein sequence ID" value="BAD38144.1"/>
    <property type="molecule type" value="Genomic_DNA"/>
</dbReference>
<feature type="compositionally biased region" description="Polar residues" evidence="1">
    <location>
        <begin position="197"/>
        <end position="217"/>
    </location>
</feature>
<protein>
    <submittedName>
        <fullName evidence="2">Uncharacterized protein</fullName>
    </submittedName>
</protein>
<feature type="compositionally biased region" description="Basic and acidic residues" evidence="1">
    <location>
        <begin position="1"/>
        <end position="11"/>
    </location>
</feature>
<reference evidence="3" key="2">
    <citation type="submission" date="2004-08" db="EMBL/GenBank/DDBJ databases">
        <title>Oryza sativa nipponbare(GA3) genomic DNA, chromosome 2, BAC clone:OSJNBa0004O05.</title>
        <authorList>
            <person name="Sasaki T."/>
            <person name="Matsumoto T."/>
            <person name="Fujisawa M."/>
        </authorList>
    </citation>
    <scope>NUCLEOTIDE SEQUENCE</scope>
</reference>
<proteinExistence type="predicted"/>
<dbReference type="Proteomes" id="UP000000763">
    <property type="component" value="Chromosome 2"/>
</dbReference>
<evidence type="ECO:0000256" key="1">
    <source>
        <dbReference type="SAM" id="MobiDB-lite"/>
    </source>
</evidence>
<feature type="region of interest" description="Disordered" evidence="1">
    <location>
        <begin position="1"/>
        <end position="29"/>
    </location>
</feature>
<evidence type="ECO:0000313" key="3">
    <source>
        <dbReference type="EMBL" id="BAD46713.1"/>
    </source>
</evidence>